<evidence type="ECO:0000313" key="2">
    <source>
        <dbReference type="Proteomes" id="UP000076407"/>
    </source>
</evidence>
<dbReference type="EnsemblMetazoa" id="AQUA014907-RB">
    <property type="protein sequence ID" value="AQUA014907-PB"/>
    <property type="gene ID" value="AQUA014907"/>
</dbReference>
<evidence type="ECO:0000313" key="1">
    <source>
        <dbReference type="EnsemblMetazoa" id="AQUA014907-PA"/>
    </source>
</evidence>
<dbReference type="AlphaFoldDB" id="A0A182XSV1"/>
<dbReference type="Proteomes" id="UP000076407">
    <property type="component" value="Unassembled WGS sequence"/>
</dbReference>
<reference evidence="2" key="1">
    <citation type="submission" date="2013-03" db="EMBL/GenBank/DDBJ databases">
        <title>The Genome Sequence of Anopheles quadriannulatus QUAD4_A.</title>
        <authorList>
            <consortium name="The Broad Institute Genomics Platform"/>
            <person name="Neafsey D.E."/>
            <person name="Howell P."/>
            <person name="Walker B."/>
            <person name="Young S.K."/>
            <person name="Zeng Q."/>
            <person name="Gargeya S."/>
            <person name="Fitzgerald M."/>
            <person name="Haas B."/>
            <person name="Abouelleil A."/>
            <person name="Allen A.W."/>
            <person name="Alvarado L."/>
            <person name="Arachchi H.M."/>
            <person name="Berlin A.M."/>
            <person name="Chapman S.B."/>
            <person name="Gainer-Dewar J."/>
            <person name="Goldberg J."/>
            <person name="Griggs A."/>
            <person name="Gujja S."/>
            <person name="Hansen M."/>
            <person name="Howarth C."/>
            <person name="Imamovic A."/>
            <person name="Ireland A."/>
            <person name="Larimer J."/>
            <person name="McCowan C."/>
            <person name="Murphy C."/>
            <person name="Pearson M."/>
            <person name="Poon T.W."/>
            <person name="Priest M."/>
            <person name="Roberts A."/>
            <person name="Saif S."/>
            <person name="Shea T."/>
            <person name="Sisk P."/>
            <person name="Sykes S."/>
            <person name="Wortman J."/>
            <person name="Nusbaum C."/>
            <person name="Birren B."/>
        </authorList>
    </citation>
    <scope>NUCLEOTIDE SEQUENCE [LARGE SCALE GENOMIC DNA]</scope>
    <source>
        <strain evidence="2">SANGQUA</strain>
    </source>
</reference>
<dbReference type="EnsemblMetazoa" id="AQUA014907-RA">
    <property type="protein sequence ID" value="AQUA014907-PA"/>
    <property type="gene ID" value="AQUA014907"/>
</dbReference>
<sequence>MGNRMRSLVATFVLLFTVLEVSRAMGP</sequence>
<reference evidence="1" key="2">
    <citation type="submission" date="2020-05" db="UniProtKB">
        <authorList>
            <consortium name="EnsemblMetazoa"/>
        </authorList>
    </citation>
    <scope>IDENTIFICATION</scope>
    <source>
        <strain evidence="1">SANGQUA</strain>
    </source>
</reference>
<proteinExistence type="predicted"/>
<accession>A0A182XSV1</accession>
<name>A0A182XSV1_ANOQN</name>
<organism evidence="1 2">
    <name type="scientific">Anopheles quadriannulatus</name>
    <name type="common">Mosquito</name>
    <dbReference type="NCBI Taxonomy" id="34691"/>
    <lineage>
        <taxon>Eukaryota</taxon>
        <taxon>Metazoa</taxon>
        <taxon>Ecdysozoa</taxon>
        <taxon>Arthropoda</taxon>
        <taxon>Hexapoda</taxon>
        <taxon>Insecta</taxon>
        <taxon>Pterygota</taxon>
        <taxon>Neoptera</taxon>
        <taxon>Endopterygota</taxon>
        <taxon>Diptera</taxon>
        <taxon>Nematocera</taxon>
        <taxon>Culicoidea</taxon>
        <taxon>Culicidae</taxon>
        <taxon>Anophelinae</taxon>
        <taxon>Anopheles</taxon>
    </lineage>
</organism>
<dbReference type="VEuPathDB" id="VectorBase:AQUA014907"/>
<protein>
    <submittedName>
        <fullName evidence="1">Uncharacterized protein</fullName>
    </submittedName>
</protein>
<keyword evidence="2" id="KW-1185">Reference proteome</keyword>